<evidence type="ECO:0000256" key="1">
    <source>
        <dbReference type="ARBA" id="ARBA00001946"/>
    </source>
</evidence>
<proteinExistence type="inferred from homology"/>
<sequence>MTDPTYSNTLLARLFDRAKQHTNDRRRAAYVRYINAGLEVLGKERVYLVGSTGENLNLRLPSDRGDADFLLVSGRLEVPVANIEYRLNTPLYLWIRGKGLDMRYCGRLVDDTHLSADMLRTIHPMLFTMIRALCTIVTAPLQFVPGRYLIHTCIGMPSRVGIAFTEFRQVKIEDTDSLRMGPNAEKIRQEEVEAKLKRRQNSVKMKDKDAKLFKRVQKMASFSKTPSTRGEHHGRNVFLATMIDEALRRNSGVIQSEGACNSEMETIFQDVSDEHDNEFIGKVKATYDDIAGKDFVPALRIDGKLSCIEEFCRRVQSAKWPPRNVVNDIDNKCEFFIIARDAPFNPSKEKDFCLSFNLAEIMLNQNLPPTAKRVYILMKAYLKGIFKKTFDSIGRFNPIKSYYMKTSIFWTCEIYANELCWNETSEHSILDAVQIVLRFLLGCIKAKKLRHYFTESNLFDGVADLDLEIAGACIYEIQAGPFEKVQDFFDVEREHKREVLLDHEAARRILSLQRDGGRRECLNRLDDSFIDMARAFNDASCDPSGDSIVKEIVLRVADTLFEEQKQRASAKKADKSGHRISVLGKTSNKCVGQRDLSKPKLKQAPLTKLFNNFVTNDGAVSHGSGEASQRLGDLLAVGSLFPVGRDFINNIGGEKGAKNVLEQVDAQESDSEDRLRNTVERYLTCKDEEEPTVAMELKQMIAAYFLANDDEFM</sequence>
<dbReference type="PANTHER" id="PTHR10656:SF42">
    <property type="entry name" value="CYCLIC GMP-AMP SYNTHASE-LIKE PROTEIN-RELATED"/>
    <property type="match status" value="1"/>
</dbReference>
<dbReference type="Proteomes" id="UP000828390">
    <property type="component" value="Unassembled WGS sequence"/>
</dbReference>
<reference evidence="8" key="1">
    <citation type="journal article" date="2019" name="bioRxiv">
        <title>The Genome of the Zebra Mussel, Dreissena polymorpha: A Resource for Invasive Species Research.</title>
        <authorList>
            <person name="McCartney M.A."/>
            <person name="Auch B."/>
            <person name="Kono T."/>
            <person name="Mallez S."/>
            <person name="Zhang Y."/>
            <person name="Obille A."/>
            <person name="Becker A."/>
            <person name="Abrahante J.E."/>
            <person name="Garbe J."/>
            <person name="Badalamenti J.P."/>
            <person name="Herman A."/>
            <person name="Mangelson H."/>
            <person name="Liachko I."/>
            <person name="Sullivan S."/>
            <person name="Sone E.D."/>
            <person name="Koren S."/>
            <person name="Silverstein K.A.T."/>
            <person name="Beckman K.B."/>
            <person name="Gohl D.M."/>
        </authorList>
    </citation>
    <scope>NUCLEOTIDE SEQUENCE</scope>
    <source>
        <strain evidence="8">Duluth1</strain>
        <tissue evidence="8">Whole animal</tissue>
    </source>
</reference>
<name>A0A9D4L8K7_DREPO</name>
<keyword evidence="3" id="KW-0808">Transferase</keyword>
<dbReference type="SMART" id="SM01265">
    <property type="entry name" value="Mab-21"/>
    <property type="match status" value="1"/>
</dbReference>
<gene>
    <name evidence="8" type="ORF">DPMN_094972</name>
</gene>
<organism evidence="8 9">
    <name type="scientific">Dreissena polymorpha</name>
    <name type="common">Zebra mussel</name>
    <name type="synonym">Mytilus polymorpha</name>
    <dbReference type="NCBI Taxonomy" id="45954"/>
    <lineage>
        <taxon>Eukaryota</taxon>
        <taxon>Metazoa</taxon>
        <taxon>Spiralia</taxon>
        <taxon>Lophotrochozoa</taxon>
        <taxon>Mollusca</taxon>
        <taxon>Bivalvia</taxon>
        <taxon>Autobranchia</taxon>
        <taxon>Heteroconchia</taxon>
        <taxon>Euheterodonta</taxon>
        <taxon>Imparidentia</taxon>
        <taxon>Neoheterodontei</taxon>
        <taxon>Myida</taxon>
        <taxon>Dreissenoidea</taxon>
        <taxon>Dreissenidae</taxon>
        <taxon>Dreissena</taxon>
    </lineage>
</organism>
<comment type="similarity">
    <text evidence="2">Belongs to the mab-21 family.</text>
</comment>
<comment type="cofactor">
    <cofactor evidence="1">
        <name>Mg(2+)</name>
        <dbReference type="ChEBI" id="CHEBI:18420"/>
    </cofactor>
</comment>
<evidence type="ECO:0000256" key="3">
    <source>
        <dbReference type="ARBA" id="ARBA00022679"/>
    </source>
</evidence>
<dbReference type="AlphaFoldDB" id="A0A9D4L8K7"/>
<evidence type="ECO:0000256" key="4">
    <source>
        <dbReference type="ARBA" id="ARBA00022695"/>
    </source>
</evidence>
<protein>
    <recommendedName>
        <fullName evidence="7">Mab-21-like HhH/H2TH-like domain-containing protein</fullName>
    </recommendedName>
</protein>
<dbReference type="Pfam" id="PF20266">
    <property type="entry name" value="Mab-21_C"/>
    <property type="match status" value="1"/>
</dbReference>
<dbReference type="Gene3D" id="1.10.1410.40">
    <property type="match status" value="1"/>
</dbReference>
<accession>A0A9D4L8K7</accession>
<reference evidence="8" key="2">
    <citation type="submission" date="2020-11" db="EMBL/GenBank/DDBJ databases">
        <authorList>
            <person name="McCartney M.A."/>
            <person name="Auch B."/>
            <person name="Kono T."/>
            <person name="Mallez S."/>
            <person name="Becker A."/>
            <person name="Gohl D.M."/>
            <person name="Silverstein K.A.T."/>
            <person name="Koren S."/>
            <person name="Bechman K.B."/>
            <person name="Herman A."/>
            <person name="Abrahante J.E."/>
            <person name="Garbe J."/>
        </authorList>
    </citation>
    <scope>NUCLEOTIDE SEQUENCE</scope>
    <source>
        <strain evidence="8">Duluth1</strain>
        <tissue evidence="8">Whole animal</tissue>
    </source>
</reference>
<dbReference type="OrthoDB" id="6130377at2759"/>
<evidence type="ECO:0000256" key="6">
    <source>
        <dbReference type="ARBA" id="ARBA00022842"/>
    </source>
</evidence>
<keyword evidence="4" id="KW-0548">Nucleotidyltransferase</keyword>
<keyword evidence="6" id="KW-0460">Magnesium</keyword>
<dbReference type="GO" id="GO:0016779">
    <property type="term" value="F:nucleotidyltransferase activity"/>
    <property type="evidence" value="ECO:0007669"/>
    <property type="project" value="UniProtKB-KW"/>
</dbReference>
<keyword evidence="9" id="KW-1185">Reference proteome</keyword>
<dbReference type="InterPro" id="IPR024810">
    <property type="entry name" value="MAB21L/cGLR"/>
</dbReference>
<dbReference type="InterPro" id="IPR046906">
    <property type="entry name" value="Mab-21_HhH/H2TH-like"/>
</dbReference>
<dbReference type="EMBL" id="JAIWYP010000003">
    <property type="protein sequence ID" value="KAH3852461.1"/>
    <property type="molecule type" value="Genomic_DNA"/>
</dbReference>
<evidence type="ECO:0000313" key="9">
    <source>
        <dbReference type="Proteomes" id="UP000828390"/>
    </source>
</evidence>
<feature type="domain" description="Mab-21-like HhH/H2TH-like" evidence="7">
    <location>
        <begin position="372"/>
        <end position="473"/>
    </location>
</feature>
<dbReference type="GO" id="GO:0046872">
    <property type="term" value="F:metal ion binding"/>
    <property type="evidence" value="ECO:0007669"/>
    <property type="project" value="UniProtKB-KW"/>
</dbReference>
<dbReference type="PANTHER" id="PTHR10656">
    <property type="entry name" value="CELL FATE DETERMINING PROTEIN MAB21-RELATED"/>
    <property type="match status" value="1"/>
</dbReference>
<evidence type="ECO:0000259" key="7">
    <source>
        <dbReference type="Pfam" id="PF20266"/>
    </source>
</evidence>
<keyword evidence="5" id="KW-0479">Metal-binding</keyword>
<evidence type="ECO:0000313" key="8">
    <source>
        <dbReference type="EMBL" id="KAH3852461.1"/>
    </source>
</evidence>
<evidence type="ECO:0000256" key="2">
    <source>
        <dbReference type="ARBA" id="ARBA00008307"/>
    </source>
</evidence>
<comment type="caution">
    <text evidence="8">The sequence shown here is derived from an EMBL/GenBank/DDBJ whole genome shotgun (WGS) entry which is preliminary data.</text>
</comment>
<evidence type="ECO:0000256" key="5">
    <source>
        <dbReference type="ARBA" id="ARBA00022723"/>
    </source>
</evidence>